<dbReference type="Pfam" id="PF01381">
    <property type="entry name" value="HTH_3"/>
    <property type="match status" value="1"/>
</dbReference>
<dbReference type="CDD" id="cd00093">
    <property type="entry name" value="HTH_XRE"/>
    <property type="match status" value="1"/>
</dbReference>
<evidence type="ECO:0000313" key="6">
    <source>
        <dbReference type="Proteomes" id="UP000230282"/>
    </source>
</evidence>
<dbReference type="EMBL" id="PHGZ01000013">
    <property type="protein sequence ID" value="PJG83088.1"/>
    <property type="molecule type" value="Genomic_DNA"/>
</dbReference>
<dbReference type="PANTHER" id="PTHR46797:SF23">
    <property type="entry name" value="HTH-TYPE TRANSCRIPTIONAL REGULATOR SUTR"/>
    <property type="match status" value="1"/>
</dbReference>
<dbReference type="Gene3D" id="1.10.260.40">
    <property type="entry name" value="lambda repressor-like DNA-binding domains"/>
    <property type="match status" value="1"/>
</dbReference>
<evidence type="ECO:0000313" key="5">
    <source>
        <dbReference type="EMBL" id="PJG83088.1"/>
    </source>
</evidence>
<evidence type="ECO:0000256" key="1">
    <source>
        <dbReference type="ARBA" id="ARBA00023015"/>
    </source>
</evidence>
<keyword evidence="2" id="KW-0238">DNA-binding</keyword>
<name>A0A2M8RW17_9PAST</name>
<dbReference type="Proteomes" id="UP000230282">
    <property type="component" value="Unassembled WGS sequence"/>
</dbReference>
<dbReference type="GO" id="GO:0003677">
    <property type="term" value="F:DNA binding"/>
    <property type="evidence" value="ECO:0007669"/>
    <property type="project" value="UniProtKB-KW"/>
</dbReference>
<dbReference type="InterPro" id="IPR001387">
    <property type="entry name" value="Cro/C1-type_HTH"/>
</dbReference>
<feature type="domain" description="HTH cro/C1-type" evidence="4">
    <location>
        <begin position="10"/>
        <end position="64"/>
    </location>
</feature>
<organism evidence="5 6">
    <name type="scientific">Caviibacterium pharyngocola</name>
    <dbReference type="NCBI Taxonomy" id="28159"/>
    <lineage>
        <taxon>Bacteria</taxon>
        <taxon>Pseudomonadati</taxon>
        <taxon>Pseudomonadota</taxon>
        <taxon>Gammaproteobacteria</taxon>
        <taxon>Pasteurellales</taxon>
        <taxon>Pasteurellaceae</taxon>
        <taxon>Caviibacterium</taxon>
    </lineage>
</organism>
<sequence>MILEDLGLRIKQLRAREGLSQESLALKIGMDRSYLASIEVGGRNVSLLNLKKLADGLNVSLSELFEDL</sequence>
<accession>A0A2M8RW17</accession>
<dbReference type="OrthoDB" id="9800901at2"/>
<protein>
    <submittedName>
        <fullName evidence="5">XRE family transcriptional regulator</fullName>
    </submittedName>
</protein>
<dbReference type="AlphaFoldDB" id="A0A2M8RW17"/>
<keyword evidence="1" id="KW-0805">Transcription regulation</keyword>
<dbReference type="RefSeq" id="WP_100296777.1">
    <property type="nucleotide sequence ID" value="NZ_PHGZ01000013.1"/>
</dbReference>
<evidence type="ECO:0000259" key="4">
    <source>
        <dbReference type="PROSITE" id="PS50943"/>
    </source>
</evidence>
<dbReference type="GO" id="GO:0003700">
    <property type="term" value="F:DNA-binding transcription factor activity"/>
    <property type="evidence" value="ECO:0007669"/>
    <property type="project" value="TreeGrafter"/>
</dbReference>
<dbReference type="SUPFAM" id="SSF47413">
    <property type="entry name" value="lambda repressor-like DNA-binding domains"/>
    <property type="match status" value="1"/>
</dbReference>
<dbReference type="GO" id="GO:0005829">
    <property type="term" value="C:cytosol"/>
    <property type="evidence" value="ECO:0007669"/>
    <property type="project" value="TreeGrafter"/>
</dbReference>
<proteinExistence type="predicted"/>
<keyword evidence="3" id="KW-0804">Transcription</keyword>
<dbReference type="PANTHER" id="PTHR46797">
    <property type="entry name" value="HTH-TYPE TRANSCRIPTIONAL REGULATOR"/>
    <property type="match status" value="1"/>
</dbReference>
<dbReference type="PROSITE" id="PS50943">
    <property type="entry name" value="HTH_CROC1"/>
    <property type="match status" value="1"/>
</dbReference>
<reference evidence="5 6" key="1">
    <citation type="submission" date="2017-11" db="EMBL/GenBank/DDBJ databases">
        <title>Reclassification of Bisgaard taxon 5 as Caviibacterium pharyngocola gen. nov., sp. nov.</title>
        <authorList>
            <person name="Christensen H."/>
        </authorList>
    </citation>
    <scope>NUCLEOTIDE SEQUENCE [LARGE SCALE GENOMIC DNA]</scope>
    <source>
        <strain evidence="5 6">7_3</strain>
    </source>
</reference>
<evidence type="ECO:0000256" key="2">
    <source>
        <dbReference type="ARBA" id="ARBA00023125"/>
    </source>
</evidence>
<dbReference type="InterPro" id="IPR050807">
    <property type="entry name" value="TransReg_Diox_bact_type"/>
</dbReference>
<evidence type="ECO:0000256" key="3">
    <source>
        <dbReference type="ARBA" id="ARBA00023163"/>
    </source>
</evidence>
<gene>
    <name evidence="5" type="ORF">CVP04_06965</name>
</gene>
<comment type="caution">
    <text evidence="5">The sequence shown here is derived from an EMBL/GenBank/DDBJ whole genome shotgun (WGS) entry which is preliminary data.</text>
</comment>
<dbReference type="SMART" id="SM00530">
    <property type="entry name" value="HTH_XRE"/>
    <property type="match status" value="1"/>
</dbReference>
<keyword evidence="6" id="KW-1185">Reference proteome</keyword>
<dbReference type="InterPro" id="IPR010982">
    <property type="entry name" value="Lambda_DNA-bd_dom_sf"/>
</dbReference>